<name>A0A7J6X4H5_THATH</name>
<dbReference type="InterPro" id="IPR006045">
    <property type="entry name" value="Cupin_1"/>
</dbReference>
<evidence type="ECO:0000313" key="3">
    <source>
        <dbReference type="Proteomes" id="UP000554482"/>
    </source>
</evidence>
<dbReference type="InterPro" id="IPR011051">
    <property type="entry name" value="RmlC_Cupin_sf"/>
</dbReference>
<dbReference type="EMBL" id="JABWDY010005265">
    <property type="protein sequence ID" value="KAF5204584.1"/>
    <property type="molecule type" value="Genomic_DNA"/>
</dbReference>
<gene>
    <name evidence="2" type="ORF">FRX31_005829</name>
</gene>
<dbReference type="SUPFAM" id="SSF51182">
    <property type="entry name" value="RmlC-like cupins"/>
    <property type="match status" value="1"/>
</dbReference>
<dbReference type="PANTHER" id="PTHR31238">
    <property type="entry name" value="GERMIN-LIKE PROTEIN SUBFAMILY 3 MEMBER 3"/>
    <property type="match status" value="1"/>
</dbReference>
<dbReference type="InterPro" id="IPR014710">
    <property type="entry name" value="RmlC-like_jellyroll"/>
</dbReference>
<feature type="domain" description="Cupin type-1" evidence="1">
    <location>
        <begin position="20"/>
        <end position="76"/>
    </location>
</feature>
<dbReference type="OrthoDB" id="1935583at2759"/>
<proteinExistence type="predicted"/>
<evidence type="ECO:0000259" key="1">
    <source>
        <dbReference type="Pfam" id="PF00190"/>
    </source>
</evidence>
<feature type="non-terminal residue" evidence="2">
    <location>
        <position position="1"/>
    </location>
</feature>
<dbReference type="Pfam" id="PF00190">
    <property type="entry name" value="Cupin_1"/>
    <property type="match status" value="1"/>
</dbReference>
<organism evidence="2 3">
    <name type="scientific">Thalictrum thalictroides</name>
    <name type="common">Rue-anemone</name>
    <name type="synonym">Anemone thalictroides</name>
    <dbReference type="NCBI Taxonomy" id="46969"/>
    <lineage>
        <taxon>Eukaryota</taxon>
        <taxon>Viridiplantae</taxon>
        <taxon>Streptophyta</taxon>
        <taxon>Embryophyta</taxon>
        <taxon>Tracheophyta</taxon>
        <taxon>Spermatophyta</taxon>
        <taxon>Magnoliopsida</taxon>
        <taxon>Ranunculales</taxon>
        <taxon>Ranunculaceae</taxon>
        <taxon>Thalictroideae</taxon>
        <taxon>Thalictrum</taxon>
    </lineage>
</organism>
<comment type="caution">
    <text evidence="2">The sequence shown here is derived from an EMBL/GenBank/DDBJ whole genome shotgun (WGS) entry which is preliminary data.</text>
</comment>
<evidence type="ECO:0000313" key="2">
    <source>
        <dbReference type="EMBL" id="KAF5204584.1"/>
    </source>
</evidence>
<reference evidence="2 3" key="1">
    <citation type="submission" date="2020-06" db="EMBL/GenBank/DDBJ databases">
        <title>Transcriptomic and genomic resources for Thalictrum thalictroides and T. hernandezii: Facilitating candidate gene discovery in an emerging model plant lineage.</title>
        <authorList>
            <person name="Arias T."/>
            <person name="Riano-Pachon D.M."/>
            <person name="Di Stilio V.S."/>
        </authorList>
    </citation>
    <scope>NUCLEOTIDE SEQUENCE [LARGE SCALE GENOMIC DNA]</scope>
    <source>
        <strain evidence="3">cv. WT478/WT964</strain>
        <tissue evidence="2">Leaves</tissue>
    </source>
</reference>
<dbReference type="Gene3D" id="2.60.120.10">
    <property type="entry name" value="Jelly Rolls"/>
    <property type="match status" value="1"/>
</dbReference>
<sequence length="88" mass="9744">FVNGKFCKNPALVTVEDFTGLIHFQYNIGKTKAVAFCWSRKPESGLITIANSVFGSNPPISDDVLAKAFQIDKKLVDYLQAEFSTDIN</sequence>
<protein>
    <submittedName>
        <fullName evidence="2">Germin-like protein 12-1</fullName>
    </submittedName>
</protein>
<dbReference type="Proteomes" id="UP000554482">
    <property type="component" value="Unassembled WGS sequence"/>
</dbReference>
<accession>A0A7J6X4H5</accession>
<dbReference type="AlphaFoldDB" id="A0A7J6X4H5"/>
<keyword evidence="3" id="KW-1185">Reference proteome</keyword>